<keyword evidence="3" id="KW-1185">Reference proteome</keyword>
<feature type="region of interest" description="Disordered" evidence="1">
    <location>
        <begin position="103"/>
        <end position="127"/>
    </location>
</feature>
<proteinExistence type="predicted"/>
<feature type="compositionally biased region" description="Basic and acidic residues" evidence="1">
    <location>
        <begin position="117"/>
        <end position="127"/>
    </location>
</feature>
<reference evidence="2 3" key="1">
    <citation type="journal article" date="2024" name="Science">
        <title>Giant polyketide synthase enzymes in the biosynthesis of giant marine polyether toxins.</title>
        <authorList>
            <person name="Fallon T.R."/>
            <person name="Shende V.V."/>
            <person name="Wierzbicki I.H."/>
            <person name="Pendleton A.L."/>
            <person name="Watervoot N.F."/>
            <person name="Auber R.P."/>
            <person name="Gonzalez D.J."/>
            <person name="Wisecaver J.H."/>
            <person name="Moore B.S."/>
        </authorList>
    </citation>
    <scope>NUCLEOTIDE SEQUENCE [LARGE SCALE GENOMIC DNA]</scope>
    <source>
        <strain evidence="2 3">12B1</strain>
    </source>
</reference>
<feature type="compositionally biased region" description="Basic and acidic residues" evidence="1">
    <location>
        <begin position="1"/>
        <end position="20"/>
    </location>
</feature>
<dbReference type="Proteomes" id="UP001515480">
    <property type="component" value="Unassembled WGS sequence"/>
</dbReference>
<evidence type="ECO:0000313" key="3">
    <source>
        <dbReference type="Proteomes" id="UP001515480"/>
    </source>
</evidence>
<comment type="caution">
    <text evidence="2">The sequence shown here is derived from an EMBL/GenBank/DDBJ whole genome shotgun (WGS) entry which is preliminary data.</text>
</comment>
<feature type="region of interest" description="Disordered" evidence="1">
    <location>
        <begin position="1"/>
        <end position="40"/>
    </location>
</feature>
<dbReference type="EMBL" id="JBGBPQ010000006">
    <property type="protein sequence ID" value="KAL1522933.1"/>
    <property type="molecule type" value="Genomic_DNA"/>
</dbReference>
<dbReference type="AlphaFoldDB" id="A0AB34JMJ7"/>
<organism evidence="2 3">
    <name type="scientific">Prymnesium parvum</name>
    <name type="common">Toxic golden alga</name>
    <dbReference type="NCBI Taxonomy" id="97485"/>
    <lineage>
        <taxon>Eukaryota</taxon>
        <taxon>Haptista</taxon>
        <taxon>Haptophyta</taxon>
        <taxon>Prymnesiophyceae</taxon>
        <taxon>Prymnesiales</taxon>
        <taxon>Prymnesiaceae</taxon>
        <taxon>Prymnesium</taxon>
    </lineage>
</organism>
<gene>
    <name evidence="2" type="ORF">AB1Y20_017898</name>
</gene>
<name>A0AB34JMJ7_PRYPA</name>
<sequence>MAPLPPEDRSPEEEPLRYLIDDSDGNPPFDPSFPVAGFSHDAHDPIIAAHNTTLGDTAQVHRQPSAAAEFRETLASGLSATPTTCLAPPLWSSVVLAPRPPRRLDAPTVRRPGAQDALRRVLRPSEQ</sequence>
<accession>A0AB34JMJ7</accession>
<evidence type="ECO:0000256" key="1">
    <source>
        <dbReference type="SAM" id="MobiDB-lite"/>
    </source>
</evidence>
<evidence type="ECO:0000313" key="2">
    <source>
        <dbReference type="EMBL" id="KAL1522933.1"/>
    </source>
</evidence>
<protein>
    <submittedName>
        <fullName evidence="2">Uncharacterized protein</fullName>
    </submittedName>
</protein>